<dbReference type="InterPro" id="IPR007074">
    <property type="entry name" value="LicD/FKTN/FKRP_NTP_transf"/>
</dbReference>
<sequence length="263" mass="31220">MKELSLDEIKTIALNITETIHNFCIEKGVIYSVAYGTMLGAIRHKGYIPWDDDIDLVMPRRDYDIFIRTFNEYNTRYKVLSFEEDKKYPYVFAKVIDTETLLEEDVQDCYTLGVFVDIFPLDKYPNKAHRIWFQSLILLQRVISGKVAKFTPTKQSFLRNLIHLGVKTIPVKRIVLQNLFIKLIKRFNKREELPYRDLSQPRFKCVYPKDSFNNVELVPFENFHFLILSNSDEILTKIYGDYNKLPPKEKRISHHSFRAYSRT</sequence>
<dbReference type="Pfam" id="PF04991">
    <property type="entry name" value="LicD"/>
    <property type="match status" value="1"/>
</dbReference>
<protein>
    <submittedName>
        <fullName evidence="2">LPS biosynthesis protein</fullName>
    </submittedName>
</protein>
<gene>
    <name evidence="2" type="ORF">NCTC13100_00336</name>
</gene>
<reference evidence="2 3" key="1">
    <citation type="submission" date="2018-06" db="EMBL/GenBank/DDBJ databases">
        <authorList>
            <consortium name="Pathogen Informatics"/>
            <person name="Doyle S."/>
        </authorList>
    </citation>
    <scope>NUCLEOTIDE SEQUENCE [LARGE SCALE GENOMIC DNA]</scope>
    <source>
        <strain evidence="2 3">NCTC13100</strain>
    </source>
</reference>
<dbReference type="Proteomes" id="UP000254263">
    <property type="component" value="Unassembled WGS sequence"/>
</dbReference>
<feature type="domain" description="LicD/FKTN/FKRP nucleotidyltransferase" evidence="1">
    <location>
        <begin position="24"/>
        <end position="240"/>
    </location>
</feature>
<evidence type="ECO:0000313" key="3">
    <source>
        <dbReference type="Proteomes" id="UP000254263"/>
    </source>
</evidence>
<dbReference type="AlphaFoldDB" id="A0A379DFW2"/>
<dbReference type="EMBL" id="UGTI01000001">
    <property type="protein sequence ID" value="SUB77221.1"/>
    <property type="molecule type" value="Genomic_DNA"/>
</dbReference>
<dbReference type="GO" id="GO:0009100">
    <property type="term" value="P:glycoprotein metabolic process"/>
    <property type="evidence" value="ECO:0007669"/>
    <property type="project" value="UniProtKB-ARBA"/>
</dbReference>
<dbReference type="PANTHER" id="PTHR43404">
    <property type="entry name" value="LIPOPOLYSACCHARIDE CHOLINEPHOSPHOTRANSFERASE LICD"/>
    <property type="match status" value="1"/>
</dbReference>
<organism evidence="2 3">
    <name type="scientific">Porphyromonas macacae</name>
    <dbReference type="NCBI Taxonomy" id="28115"/>
    <lineage>
        <taxon>Bacteria</taxon>
        <taxon>Pseudomonadati</taxon>
        <taxon>Bacteroidota</taxon>
        <taxon>Bacteroidia</taxon>
        <taxon>Bacteroidales</taxon>
        <taxon>Porphyromonadaceae</taxon>
        <taxon>Porphyromonas</taxon>
    </lineage>
</organism>
<evidence type="ECO:0000313" key="2">
    <source>
        <dbReference type="EMBL" id="SUB77221.1"/>
    </source>
</evidence>
<dbReference type="PANTHER" id="PTHR43404:SF2">
    <property type="entry name" value="LIPOPOLYSACCHARIDE CHOLINEPHOSPHOTRANSFERASE LICD"/>
    <property type="match status" value="1"/>
</dbReference>
<proteinExistence type="predicted"/>
<evidence type="ECO:0000259" key="1">
    <source>
        <dbReference type="Pfam" id="PF04991"/>
    </source>
</evidence>
<dbReference type="InterPro" id="IPR052942">
    <property type="entry name" value="LPS_cholinephosphotransferase"/>
</dbReference>
<accession>A0A379DFW2</accession>
<name>A0A379DFW2_9PORP</name>
<dbReference type="RefSeq" id="WP_018359511.1">
    <property type="nucleotide sequence ID" value="NZ_UGTI01000001.1"/>
</dbReference>